<comment type="caution">
    <text evidence="1">The sequence shown here is derived from an EMBL/GenBank/DDBJ whole genome shotgun (WGS) entry which is preliminary data.</text>
</comment>
<dbReference type="AlphaFoldDB" id="A0A922P1A8"/>
<name>A0A922P1A8_9HYPH</name>
<organism evidence="1 2">
    <name type="scientific">Pseudorhizobium pelagicum</name>
    <dbReference type="NCBI Taxonomy" id="1509405"/>
    <lineage>
        <taxon>Bacteria</taxon>
        <taxon>Pseudomonadati</taxon>
        <taxon>Pseudomonadota</taxon>
        <taxon>Alphaproteobacteria</taxon>
        <taxon>Hyphomicrobiales</taxon>
        <taxon>Rhizobiaceae</taxon>
        <taxon>Rhizobium/Agrobacterium group</taxon>
        <taxon>Pseudorhizobium</taxon>
    </lineage>
</organism>
<dbReference type="Proteomes" id="UP000052167">
    <property type="component" value="Unassembled WGS sequence"/>
</dbReference>
<protein>
    <submittedName>
        <fullName evidence="1">Uncharacterized protein</fullName>
    </submittedName>
</protein>
<evidence type="ECO:0000313" key="1">
    <source>
        <dbReference type="EMBL" id="KEQ03487.1"/>
    </source>
</evidence>
<gene>
    <name evidence="1" type="ORF">GV68_16975</name>
</gene>
<evidence type="ECO:0000313" key="2">
    <source>
        <dbReference type="Proteomes" id="UP000052167"/>
    </source>
</evidence>
<sequence>MPRKPPEHIIALVRALLSAGCDMWAIGTRYSIGEPQDEPMASQVRKILADFGSREEYLEEIAACLRGMGRTITPNDQLH</sequence>
<accession>A0A922P1A8</accession>
<dbReference type="EMBL" id="JOKJ01000033">
    <property type="protein sequence ID" value="KEQ03487.1"/>
    <property type="molecule type" value="Genomic_DNA"/>
</dbReference>
<reference evidence="1 2" key="1">
    <citation type="submission" date="2014-06" db="EMBL/GenBank/DDBJ databases">
        <title>Rhizobium pelagicum/R2-400B4.</title>
        <authorList>
            <person name="Kimes N.E."/>
            <person name="Lopez-Perez M."/>
        </authorList>
    </citation>
    <scope>NUCLEOTIDE SEQUENCE [LARGE SCALE GENOMIC DNA]</scope>
    <source>
        <strain evidence="1 2">R2-400B4</strain>
    </source>
</reference>
<keyword evidence="2" id="KW-1185">Reference proteome</keyword>
<proteinExistence type="predicted"/>